<dbReference type="Gene3D" id="3.40.630.10">
    <property type="entry name" value="Zn peptidases"/>
    <property type="match status" value="1"/>
</dbReference>
<dbReference type="InterPro" id="IPR040234">
    <property type="entry name" value="QC/QCL"/>
</dbReference>
<comment type="subcellular location">
    <subcellularLocation>
        <location evidence="2">Secreted</location>
    </subcellularLocation>
</comment>
<dbReference type="InterPro" id="IPR037457">
    <property type="entry name" value="M28_QC"/>
</dbReference>
<keyword evidence="8" id="KW-0479">Metal-binding</keyword>
<dbReference type="GO" id="GO:0008270">
    <property type="term" value="F:zinc ion binding"/>
    <property type="evidence" value="ECO:0007669"/>
    <property type="project" value="TreeGrafter"/>
</dbReference>
<reference evidence="14 15" key="1">
    <citation type="journal article" date="2013" name="Nature">
        <title>Insights into bilaterian evolution from three spiralian genomes.</title>
        <authorList>
            <person name="Simakov O."/>
            <person name="Marletaz F."/>
            <person name="Cho S.J."/>
            <person name="Edsinger-Gonzales E."/>
            <person name="Havlak P."/>
            <person name="Hellsten U."/>
            <person name="Kuo D.H."/>
            <person name="Larsson T."/>
            <person name="Lv J."/>
            <person name="Arendt D."/>
            <person name="Savage R."/>
            <person name="Osoegawa K."/>
            <person name="de Jong P."/>
            <person name="Grimwood J."/>
            <person name="Chapman J.A."/>
            <person name="Shapiro H."/>
            <person name="Aerts A."/>
            <person name="Otillar R.P."/>
            <person name="Terry A.Y."/>
            <person name="Boore J.L."/>
            <person name="Grigoriev I.V."/>
            <person name="Lindberg D.R."/>
            <person name="Seaver E.C."/>
            <person name="Weisblat D.A."/>
            <person name="Putnam N.H."/>
            <person name="Rokhsar D.S."/>
        </authorList>
    </citation>
    <scope>NUCLEOTIDE SEQUENCE [LARGE SCALE GENOMIC DNA]</scope>
</reference>
<dbReference type="KEGG" id="lgi:LOTGIDRAFT_206060"/>
<keyword evidence="10" id="KW-1015">Disulfide bond</keyword>
<feature type="signal peptide" evidence="12">
    <location>
        <begin position="1"/>
        <end position="24"/>
    </location>
</feature>
<keyword evidence="6" id="KW-0964">Secreted</keyword>
<evidence type="ECO:0000256" key="9">
    <source>
        <dbReference type="ARBA" id="ARBA00022833"/>
    </source>
</evidence>
<keyword evidence="9" id="KW-0862">Zinc</keyword>
<organism evidence="14 15">
    <name type="scientific">Lottia gigantea</name>
    <name type="common">Giant owl limpet</name>
    <dbReference type="NCBI Taxonomy" id="225164"/>
    <lineage>
        <taxon>Eukaryota</taxon>
        <taxon>Metazoa</taxon>
        <taxon>Spiralia</taxon>
        <taxon>Lophotrochozoa</taxon>
        <taxon>Mollusca</taxon>
        <taxon>Gastropoda</taxon>
        <taxon>Patellogastropoda</taxon>
        <taxon>Lottioidea</taxon>
        <taxon>Lottiidae</taxon>
        <taxon>Lottia</taxon>
    </lineage>
</organism>
<dbReference type="GO" id="GO:0005576">
    <property type="term" value="C:extracellular region"/>
    <property type="evidence" value="ECO:0007669"/>
    <property type="project" value="UniProtKB-SubCell"/>
</dbReference>
<dbReference type="CDD" id="cd03880">
    <property type="entry name" value="M28_QC_like"/>
    <property type="match status" value="1"/>
</dbReference>
<keyword evidence="15" id="KW-1185">Reference proteome</keyword>
<dbReference type="PANTHER" id="PTHR12283">
    <property type="entry name" value="GLUTAMINYL-PEPTIDE CYCLOTRANSFERASE"/>
    <property type="match status" value="1"/>
</dbReference>
<evidence type="ECO:0000256" key="8">
    <source>
        <dbReference type="ARBA" id="ARBA00022723"/>
    </source>
</evidence>
<dbReference type="GeneID" id="20245889"/>
<keyword evidence="7" id="KW-0808">Transferase</keyword>
<evidence type="ECO:0000256" key="3">
    <source>
        <dbReference type="ARBA" id="ARBA00006014"/>
    </source>
</evidence>
<accession>V4CKZ3</accession>
<comment type="similarity">
    <text evidence="3">Belongs to the glutaminyl-peptide cyclotransferase family.</text>
</comment>
<name>V4CKZ3_LOTGI</name>
<evidence type="ECO:0000256" key="4">
    <source>
        <dbReference type="ARBA" id="ARBA00012012"/>
    </source>
</evidence>
<evidence type="ECO:0000256" key="11">
    <source>
        <dbReference type="ARBA" id="ARBA00023315"/>
    </source>
</evidence>
<dbReference type="AlphaFoldDB" id="V4CKZ3"/>
<dbReference type="RefSeq" id="XP_009046390.1">
    <property type="nucleotide sequence ID" value="XM_009048142.1"/>
</dbReference>
<dbReference type="FunFam" id="3.40.630.10:FF:000029">
    <property type="entry name" value="Glutaminyl-peptide cyclotransferase"/>
    <property type="match status" value="1"/>
</dbReference>
<dbReference type="STRING" id="225164.V4CKZ3"/>
<dbReference type="Proteomes" id="UP000030746">
    <property type="component" value="Unassembled WGS sequence"/>
</dbReference>
<evidence type="ECO:0000256" key="7">
    <source>
        <dbReference type="ARBA" id="ARBA00022679"/>
    </source>
</evidence>
<evidence type="ECO:0000259" key="13">
    <source>
        <dbReference type="Pfam" id="PF04389"/>
    </source>
</evidence>
<keyword evidence="12" id="KW-0732">Signal</keyword>
<dbReference type="EMBL" id="KB200129">
    <property type="protein sequence ID" value="ESP02920.1"/>
    <property type="molecule type" value="Genomic_DNA"/>
</dbReference>
<evidence type="ECO:0000313" key="14">
    <source>
        <dbReference type="EMBL" id="ESP02920.1"/>
    </source>
</evidence>
<dbReference type="OrthoDB" id="3907302at2759"/>
<evidence type="ECO:0000256" key="6">
    <source>
        <dbReference type="ARBA" id="ARBA00022525"/>
    </source>
</evidence>
<dbReference type="HOGENOM" id="CLU_045003_1_2_1"/>
<dbReference type="EC" id="2.3.2.5" evidence="4"/>
<dbReference type="CTD" id="20245889"/>
<protein>
    <recommendedName>
        <fullName evidence="5">Glutaminyl-peptide cyclotransferase</fullName>
        <ecNumber evidence="4">2.3.2.5</ecNumber>
    </recommendedName>
</protein>
<dbReference type="Pfam" id="PF04389">
    <property type="entry name" value="Peptidase_M28"/>
    <property type="match status" value="1"/>
</dbReference>
<evidence type="ECO:0000256" key="5">
    <source>
        <dbReference type="ARBA" id="ARBA00016861"/>
    </source>
</evidence>
<dbReference type="InterPro" id="IPR007484">
    <property type="entry name" value="Peptidase_M28"/>
</dbReference>
<feature type="chain" id="PRO_5004717414" description="Glutaminyl-peptide cyclotransferase" evidence="12">
    <location>
        <begin position="25"/>
        <end position="351"/>
    </location>
</feature>
<evidence type="ECO:0000256" key="2">
    <source>
        <dbReference type="ARBA" id="ARBA00004613"/>
    </source>
</evidence>
<dbReference type="SUPFAM" id="SSF53187">
    <property type="entry name" value="Zn-dependent exopeptidases"/>
    <property type="match status" value="1"/>
</dbReference>
<evidence type="ECO:0000256" key="12">
    <source>
        <dbReference type="SAM" id="SignalP"/>
    </source>
</evidence>
<proteinExistence type="inferred from homology"/>
<dbReference type="GO" id="GO:0016603">
    <property type="term" value="F:glutaminyl-peptide cyclotransferase activity"/>
    <property type="evidence" value="ECO:0007669"/>
    <property type="project" value="UniProtKB-EC"/>
</dbReference>
<evidence type="ECO:0000256" key="10">
    <source>
        <dbReference type="ARBA" id="ARBA00023157"/>
    </source>
</evidence>
<comment type="catalytic activity">
    <reaction evidence="1">
        <text>N-terminal L-glutaminyl-[peptide] = N-terminal 5-oxo-L-prolyl-[peptide] + NH4(+)</text>
        <dbReference type="Rhea" id="RHEA:23652"/>
        <dbReference type="Rhea" id="RHEA-COMP:11736"/>
        <dbReference type="Rhea" id="RHEA-COMP:11846"/>
        <dbReference type="ChEBI" id="CHEBI:28938"/>
        <dbReference type="ChEBI" id="CHEBI:64722"/>
        <dbReference type="ChEBI" id="CHEBI:87215"/>
        <dbReference type="EC" id="2.3.2.5"/>
    </reaction>
</comment>
<evidence type="ECO:0000313" key="15">
    <source>
        <dbReference type="Proteomes" id="UP000030746"/>
    </source>
</evidence>
<evidence type="ECO:0000256" key="1">
    <source>
        <dbReference type="ARBA" id="ARBA00000001"/>
    </source>
</evidence>
<feature type="domain" description="Peptidase M28" evidence="13">
    <location>
        <begin position="106"/>
        <end position="334"/>
    </location>
</feature>
<sequence length="351" mass="40891">MPGMKWFWTFSVLLTCWILPFLHATVKKRSLPVFSRNILKIISEEYSNREQFREILTPLLVERVPDTPGNTQVQRFIEERMTNLGWTITKDRFVDTTPYGVKHFTNIIATYNPNSPNRLALVCHFDSKQENYKFVGATDSAVPCAMLIDLATNLECLLAKSSANANVPDTTIEMIFLDGEEAFQRWSDTDSIYGARHLAQKWKLTPDPHDPSKNMLQTITDFVLLDLIGTSDVQFKNMFKETNRLYQHLYKIENKLLKYNNLVKTNGQYRPYFMNEAPRSHGIQDDHIPFLHEGVNILHLISVPFPSVWHRETDDLQHLNFTAIDNFNRIFRVFVSSYLHLEADQNSCRRK</sequence>
<gene>
    <name evidence="14" type="ORF">LOTGIDRAFT_206060</name>
</gene>
<keyword evidence="11" id="KW-0012">Acyltransferase</keyword>
<dbReference type="OMA" id="NQRTHQL"/>
<dbReference type="PANTHER" id="PTHR12283:SF6">
    <property type="entry name" value="GLUTAMINYL-PEPTIDE CYCLOTRANSFERASE-RELATED"/>
    <property type="match status" value="1"/>
</dbReference>